<accession>A0A238UE17</accession>
<evidence type="ECO:0000256" key="4">
    <source>
        <dbReference type="ARBA" id="ARBA00023284"/>
    </source>
</evidence>
<dbReference type="InterPro" id="IPR013766">
    <property type="entry name" value="Thioredoxin_domain"/>
</dbReference>
<proteinExistence type="predicted"/>
<dbReference type="CDD" id="cd02966">
    <property type="entry name" value="TlpA_like_family"/>
    <property type="match status" value="1"/>
</dbReference>
<evidence type="ECO:0000259" key="5">
    <source>
        <dbReference type="PROSITE" id="PS51352"/>
    </source>
</evidence>
<sequence length="161" mass="18365">MKLLSLLFILMVFLSCKPRIETSFSEKALQDQLVTLSNDMITFKNVLNHYKGKKILIDVWASWCSDCIKSIPKVSQLQKNHPDVVFLFLSINDSLTDLQNGISKYGIKGEHYLLPSSWDGDLGEFLDLSWIPRYLVIDEIGGIEVFNATRINDSRILNALK</sequence>
<dbReference type="EMBL" id="LT899436">
    <property type="protein sequence ID" value="SNR16724.1"/>
    <property type="molecule type" value="Genomic_DNA"/>
</dbReference>
<name>A0A238UE17_9FLAO</name>
<dbReference type="GO" id="GO:0030313">
    <property type="term" value="C:cell envelope"/>
    <property type="evidence" value="ECO:0007669"/>
    <property type="project" value="UniProtKB-SubCell"/>
</dbReference>
<dbReference type="InterPro" id="IPR050553">
    <property type="entry name" value="Thioredoxin_ResA/DsbE_sf"/>
</dbReference>
<reference evidence="6 7" key="1">
    <citation type="submission" date="2017-07" db="EMBL/GenBank/DDBJ databases">
        <authorList>
            <person name="Sun Z.S."/>
            <person name="Albrecht U."/>
            <person name="Echele G."/>
            <person name="Lee C.C."/>
        </authorList>
    </citation>
    <scope>NUCLEOTIDE SEQUENCE [LARGE SCALE GENOMIC DNA]</scope>
    <source>
        <strain evidence="7">type strain: KCTC 22618</strain>
    </source>
</reference>
<protein>
    <submittedName>
        <fullName evidence="6">Thioredoxin domain-containing protein</fullName>
    </submittedName>
</protein>
<dbReference type="PROSITE" id="PS51352">
    <property type="entry name" value="THIOREDOXIN_2"/>
    <property type="match status" value="1"/>
</dbReference>
<comment type="subcellular location">
    <subcellularLocation>
        <location evidence="1">Cell envelope</location>
    </subcellularLocation>
</comment>
<dbReference type="SUPFAM" id="SSF52833">
    <property type="entry name" value="Thioredoxin-like"/>
    <property type="match status" value="1"/>
</dbReference>
<dbReference type="Pfam" id="PF08534">
    <property type="entry name" value="Redoxin"/>
    <property type="match status" value="1"/>
</dbReference>
<dbReference type="KEGG" id="tje:TJEJU_3067"/>
<dbReference type="RefSeq" id="WP_095073468.1">
    <property type="nucleotide sequence ID" value="NZ_LT899436.1"/>
</dbReference>
<evidence type="ECO:0000313" key="7">
    <source>
        <dbReference type="Proteomes" id="UP000215214"/>
    </source>
</evidence>
<keyword evidence="7" id="KW-1185">Reference proteome</keyword>
<organism evidence="6 7">
    <name type="scientific">Tenacibaculum jejuense</name>
    <dbReference type="NCBI Taxonomy" id="584609"/>
    <lineage>
        <taxon>Bacteria</taxon>
        <taxon>Pseudomonadati</taxon>
        <taxon>Bacteroidota</taxon>
        <taxon>Flavobacteriia</taxon>
        <taxon>Flavobacteriales</taxon>
        <taxon>Flavobacteriaceae</taxon>
        <taxon>Tenacibaculum</taxon>
    </lineage>
</organism>
<dbReference type="PANTHER" id="PTHR42852">
    <property type="entry name" value="THIOL:DISULFIDE INTERCHANGE PROTEIN DSBE"/>
    <property type="match status" value="1"/>
</dbReference>
<dbReference type="Gene3D" id="3.40.30.10">
    <property type="entry name" value="Glutaredoxin"/>
    <property type="match status" value="1"/>
</dbReference>
<dbReference type="AlphaFoldDB" id="A0A238UE17"/>
<dbReference type="GO" id="GO:0017004">
    <property type="term" value="P:cytochrome complex assembly"/>
    <property type="evidence" value="ECO:0007669"/>
    <property type="project" value="UniProtKB-KW"/>
</dbReference>
<dbReference type="Proteomes" id="UP000215214">
    <property type="component" value="Chromosome TJEJU"/>
</dbReference>
<evidence type="ECO:0000256" key="3">
    <source>
        <dbReference type="ARBA" id="ARBA00023157"/>
    </source>
</evidence>
<feature type="domain" description="Thioredoxin" evidence="5">
    <location>
        <begin position="22"/>
        <end position="161"/>
    </location>
</feature>
<keyword evidence="3" id="KW-1015">Disulfide bond</keyword>
<gene>
    <name evidence="6" type="ORF">TJEJU_3067</name>
</gene>
<dbReference type="InterPro" id="IPR036249">
    <property type="entry name" value="Thioredoxin-like_sf"/>
</dbReference>
<keyword evidence="4" id="KW-0676">Redox-active center</keyword>
<dbReference type="PANTHER" id="PTHR42852:SF6">
    <property type="entry name" value="THIOL:DISULFIDE INTERCHANGE PROTEIN DSBE"/>
    <property type="match status" value="1"/>
</dbReference>
<evidence type="ECO:0000256" key="2">
    <source>
        <dbReference type="ARBA" id="ARBA00022748"/>
    </source>
</evidence>
<dbReference type="InterPro" id="IPR013740">
    <property type="entry name" value="Redoxin"/>
</dbReference>
<dbReference type="PROSITE" id="PS51257">
    <property type="entry name" value="PROKAR_LIPOPROTEIN"/>
    <property type="match status" value="1"/>
</dbReference>
<dbReference type="OrthoDB" id="1098640at2"/>
<keyword evidence="2" id="KW-0201">Cytochrome c-type biogenesis</keyword>
<evidence type="ECO:0000256" key="1">
    <source>
        <dbReference type="ARBA" id="ARBA00004196"/>
    </source>
</evidence>
<evidence type="ECO:0000313" key="6">
    <source>
        <dbReference type="EMBL" id="SNR16724.1"/>
    </source>
</evidence>
<dbReference type="GO" id="GO:0016491">
    <property type="term" value="F:oxidoreductase activity"/>
    <property type="evidence" value="ECO:0007669"/>
    <property type="project" value="InterPro"/>
</dbReference>